<feature type="region of interest" description="Disordered" evidence="8">
    <location>
        <begin position="148"/>
        <end position="172"/>
    </location>
</feature>
<evidence type="ECO:0000256" key="8">
    <source>
        <dbReference type="SAM" id="MobiDB-lite"/>
    </source>
</evidence>
<feature type="region of interest" description="Disordered" evidence="8">
    <location>
        <begin position="587"/>
        <end position="619"/>
    </location>
</feature>
<comment type="subcellular location">
    <subcellularLocation>
        <location evidence="1">Nucleus</location>
    </subcellularLocation>
</comment>
<feature type="domain" description="C2H2-type" evidence="9">
    <location>
        <begin position="897"/>
        <end position="920"/>
    </location>
</feature>
<dbReference type="PROSITE" id="PS00028">
    <property type="entry name" value="ZINC_FINGER_C2H2_1"/>
    <property type="match status" value="5"/>
</dbReference>
<proteinExistence type="predicted"/>
<dbReference type="InterPro" id="IPR013087">
    <property type="entry name" value="Znf_C2H2_type"/>
</dbReference>
<dbReference type="GO" id="GO:0005634">
    <property type="term" value="C:nucleus"/>
    <property type="evidence" value="ECO:0007669"/>
    <property type="project" value="UniProtKB-SubCell"/>
</dbReference>
<feature type="compositionally biased region" description="Basic and acidic residues" evidence="8">
    <location>
        <begin position="599"/>
        <end position="609"/>
    </location>
</feature>
<sequence length="1027" mass="116631">MMEEDVPGELGLAIATTFSVATDDDVDGHEIVVKQEPPDILLTPEVIEHDQNEEHVDENEHADEDDDDDDRMFEDEAQVFPEDSEIVMQRAVSPPTYVDPTEERFQELALYYKEKFQLPDVTVALENCDKIWNTMQMIKNLQECTKEEDSSDVLPKTSSTSEEPKLIPYQPSLGNDNKALPDFRFSVKSKKKLYHCVTCGKEFLDNNHLHQHAMQEHGMYVNPKRIYKPRADMIAKVVSPLTASSSKVQINETVSPVALRPQIQTIIPVHAMQAVETMQQSIEPMIVDNDMVPSTPIVNEVKTEESQVKEVKGNLGPVKEKIKCVLCKRLSTNIVSHMRNYHKVGCLSSIITQCEKVVDPPPNSSAEEIAPEESKPVNVPEAAPVDTNESLPTTVRKRKRNHPRWTILKKKKYSSLPVQNFNNGPFQCLVCLGLYKTTKSFSYHKKLHRMRGETPENFDPSKCRFLNSPLRLAKGTQSSVEAITNPVPIHKEPSKLQKAITDYMAMPREVVKPDLVNEDTNNSESSSLDVDNDNPLERPTCECGRSFRSSYTMFLHKAKCKKPMKSSNDADSGLGISIKIKKNKNDSYEVVPRNTPTEECYKGPSKDSDASSNDSGMASVDLNNQRVDASDPSQFNNENHTVLKIRAAEDDEEVDIEDDNSNHSNLNNVIEPQIPPDSVILNTAENDALSVKDSTKNHSSVPTLRSLCQKVLATSTKQQEQDLPIYRCETCKTYFQTRTEVMDHAKKLNHDPKSHCPCGKDFKNLKYYNVHVRRFHPTLLKCSYCSTSYDRIEKSLEHECNVTEGPAFIEPIIQTTCLQCKTLVDLGESFDKHMKTHMVDSTLVYHCFKCDLKFDNSHLRRMHFDSKHGFSLCRVCGKLLHIDHIYEHEAYHDGLGHPCHKCRKTFSLKAQLKKHIQNTHEPHVNKVIKCMVCSKSLKLKNLKKHVSVHLHTEICRKCNKCFKSYDEEKNLEDHITSDHPTDYPTLTCDTCNAAFISDERYKEHCQSGSCKSDLNNKLTLVQNATSN</sequence>
<name>A0A232FC14_9HYME</name>
<evidence type="ECO:0000313" key="10">
    <source>
        <dbReference type="EMBL" id="OXU28020.1"/>
    </source>
</evidence>
<organism evidence="10 11">
    <name type="scientific">Trichomalopsis sarcophagae</name>
    <dbReference type="NCBI Taxonomy" id="543379"/>
    <lineage>
        <taxon>Eukaryota</taxon>
        <taxon>Metazoa</taxon>
        <taxon>Ecdysozoa</taxon>
        <taxon>Arthropoda</taxon>
        <taxon>Hexapoda</taxon>
        <taxon>Insecta</taxon>
        <taxon>Pterygota</taxon>
        <taxon>Neoptera</taxon>
        <taxon>Endopterygota</taxon>
        <taxon>Hymenoptera</taxon>
        <taxon>Apocrita</taxon>
        <taxon>Proctotrupomorpha</taxon>
        <taxon>Chalcidoidea</taxon>
        <taxon>Pteromalidae</taxon>
        <taxon>Pteromalinae</taxon>
        <taxon>Trichomalopsis</taxon>
    </lineage>
</organism>
<dbReference type="SMART" id="SM00355">
    <property type="entry name" value="ZnF_C2H2"/>
    <property type="match status" value="11"/>
</dbReference>
<dbReference type="PROSITE" id="PS50157">
    <property type="entry name" value="ZINC_FINGER_C2H2_2"/>
    <property type="match status" value="4"/>
</dbReference>
<feature type="region of interest" description="Disordered" evidence="8">
    <location>
        <begin position="361"/>
        <end position="387"/>
    </location>
</feature>
<gene>
    <name evidence="10" type="ORF">TSAR_004369</name>
</gene>
<feature type="compositionally biased region" description="Acidic residues" evidence="8">
    <location>
        <begin position="55"/>
        <end position="69"/>
    </location>
</feature>
<keyword evidence="11" id="KW-1185">Reference proteome</keyword>
<feature type="domain" description="C2H2-type" evidence="9">
    <location>
        <begin position="726"/>
        <end position="755"/>
    </location>
</feature>
<accession>A0A232FC14</accession>
<evidence type="ECO:0000256" key="5">
    <source>
        <dbReference type="ARBA" id="ARBA00022833"/>
    </source>
</evidence>
<evidence type="ECO:0000256" key="2">
    <source>
        <dbReference type="ARBA" id="ARBA00022723"/>
    </source>
</evidence>
<evidence type="ECO:0000256" key="6">
    <source>
        <dbReference type="ARBA" id="ARBA00023242"/>
    </source>
</evidence>
<keyword evidence="2" id="KW-0479">Metal-binding</keyword>
<evidence type="ECO:0000259" key="9">
    <source>
        <dbReference type="PROSITE" id="PS50157"/>
    </source>
</evidence>
<feature type="domain" description="C2H2-type" evidence="9">
    <location>
        <begin position="194"/>
        <end position="217"/>
    </location>
</feature>
<comment type="caution">
    <text evidence="10">The sequence shown here is derived from an EMBL/GenBank/DDBJ whole genome shotgun (WGS) entry which is preliminary data.</text>
</comment>
<dbReference type="InterPro" id="IPR050888">
    <property type="entry name" value="ZnF_C2H2-type_TF"/>
</dbReference>
<keyword evidence="6" id="KW-0539">Nucleus</keyword>
<dbReference type="EMBL" id="NNAY01000492">
    <property type="protein sequence ID" value="OXU28020.1"/>
    <property type="molecule type" value="Genomic_DNA"/>
</dbReference>
<dbReference type="OrthoDB" id="7697749at2759"/>
<keyword evidence="4 7" id="KW-0863">Zinc-finger</keyword>
<dbReference type="Proteomes" id="UP000215335">
    <property type="component" value="Unassembled WGS sequence"/>
</dbReference>
<feature type="region of interest" description="Disordered" evidence="8">
    <location>
        <begin position="34"/>
        <end position="69"/>
    </location>
</feature>
<feature type="domain" description="C2H2-type" evidence="9">
    <location>
        <begin position="956"/>
        <end position="984"/>
    </location>
</feature>
<reference evidence="10 11" key="1">
    <citation type="journal article" date="2017" name="Curr. Biol.">
        <title>The Evolution of Venom by Co-option of Single-Copy Genes.</title>
        <authorList>
            <person name="Martinson E.O."/>
            <person name="Mrinalini"/>
            <person name="Kelkar Y.D."/>
            <person name="Chang C.H."/>
            <person name="Werren J.H."/>
        </authorList>
    </citation>
    <scope>NUCLEOTIDE SEQUENCE [LARGE SCALE GENOMIC DNA]</scope>
    <source>
        <strain evidence="10 11">Alberta</strain>
        <tissue evidence="10">Whole body</tissue>
    </source>
</reference>
<dbReference type="Gene3D" id="3.30.160.60">
    <property type="entry name" value="Classic Zinc Finger"/>
    <property type="match status" value="1"/>
</dbReference>
<keyword evidence="5" id="KW-0862">Zinc</keyword>
<evidence type="ECO:0000313" key="11">
    <source>
        <dbReference type="Proteomes" id="UP000215335"/>
    </source>
</evidence>
<feature type="compositionally biased region" description="Polar residues" evidence="8">
    <location>
        <begin position="610"/>
        <end position="619"/>
    </location>
</feature>
<evidence type="ECO:0000256" key="4">
    <source>
        <dbReference type="ARBA" id="ARBA00022771"/>
    </source>
</evidence>
<evidence type="ECO:0000256" key="3">
    <source>
        <dbReference type="ARBA" id="ARBA00022737"/>
    </source>
</evidence>
<protein>
    <recommendedName>
        <fullName evidence="9">C2H2-type domain-containing protein</fullName>
    </recommendedName>
</protein>
<dbReference type="PANTHER" id="PTHR24406">
    <property type="entry name" value="TRANSCRIPTIONAL REPRESSOR CTCFL-RELATED"/>
    <property type="match status" value="1"/>
</dbReference>
<evidence type="ECO:0000256" key="1">
    <source>
        <dbReference type="ARBA" id="ARBA00004123"/>
    </source>
</evidence>
<evidence type="ECO:0000256" key="7">
    <source>
        <dbReference type="PROSITE-ProRule" id="PRU00042"/>
    </source>
</evidence>
<dbReference type="AlphaFoldDB" id="A0A232FC14"/>
<dbReference type="GO" id="GO:0008270">
    <property type="term" value="F:zinc ion binding"/>
    <property type="evidence" value="ECO:0007669"/>
    <property type="project" value="UniProtKB-KW"/>
</dbReference>
<dbReference type="STRING" id="543379.A0A232FC14"/>
<keyword evidence="3" id="KW-0677">Repeat</keyword>